<evidence type="ECO:0000313" key="2">
    <source>
        <dbReference type="Proteomes" id="UP001526246"/>
    </source>
</evidence>
<name>A0ABT3JBL8_9SPHN</name>
<gene>
    <name evidence="1" type="ORF">OMW55_01385</name>
</gene>
<accession>A0ABT3JBL8</accession>
<proteinExistence type="predicted"/>
<reference evidence="1 2" key="1">
    <citation type="submission" date="2022-10" db="EMBL/GenBank/DDBJ databases">
        <title>Sphingomonas sp.</title>
        <authorList>
            <person name="Jin C."/>
        </authorList>
    </citation>
    <scope>NUCLEOTIDE SEQUENCE [LARGE SCALE GENOMIC DNA]</scope>
    <source>
        <strain evidence="1 2">BN140010</strain>
    </source>
</reference>
<dbReference type="EMBL" id="JAPDOB010000001">
    <property type="protein sequence ID" value="MCW3796463.1"/>
    <property type="molecule type" value="Genomic_DNA"/>
</dbReference>
<sequence length="114" mass="12377">MAHPLPRTESPALPLEGAHAAAHLASIRQALRAADLMAGKTSAELTESLDVTQVWPELPPLHRDVFARRSQRVADRAIGGLELLMTTPNPAAAERLSDDLRAGLAEVEALFRRR</sequence>
<keyword evidence="2" id="KW-1185">Reference proteome</keyword>
<protein>
    <submittedName>
        <fullName evidence="1">Uncharacterized protein</fullName>
    </submittedName>
</protein>
<organism evidence="1 2">
    <name type="scientific">Sphingomonas arvum</name>
    <dbReference type="NCBI Taxonomy" id="2992113"/>
    <lineage>
        <taxon>Bacteria</taxon>
        <taxon>Pseudomonadati</taxon>
        <taxon>Pseudomonadota</taxon>
        <taxon>Alphaproteobacteria</taxon>
        <taxon>Sphingomonadales</taxon>
        <taxon>Sphingomonadaceae</taxon>
        <taxon>Sphingomonas</taxon>
    </lineage>
</organism>
<comment type="caution">
    <text evidence="1">The sequence shown here is derived from an EMBL/GenBank/DDBJ whole genome shotgun (WGS) entry which is preliminary data.</text>
</comment>
<dbReference type="Proteomes" id="UP001526246">
    <property type="component" value="Unassembled WGS sequence"/>
</dbReference>
<dbReference type="RefSeq" id="WP_264880242.1">
    <property type="nucleotide sequence ID" value="NZ_JAPDOB010000001.1"/>
</dbReference>
<evidence type="ECO:0000313" key="1">
    <source>
        <dbReference type="EMBL" id="MCW3796463.1"/>
    </source>
</evidence>